<dbReference type="Proteomes" id="UP000502608">
    <property type="component" value="Chromosome"/>
</dbReference>
<organism evidence="6 7">
    <name type="scientific">Shewanella aestuarii</name>
    <dbReference type="NCBI Taxonomy" id="1028752"/>
    <lineage>
        <taxon>Bacteria</taxon>
        <taxon>Pseudomonadati</taxon>
        <taxon>Pseudomonadota</taxon>
        <taxon>Gammaproteobacteria</taxon>
        <taxon>Alteromonadales</taxon>
        <taxon>Shewanellaceae</taxon>
        <taxon>Shewanella</taxon>
    </lineage>
</organism>
<dbReference type="InterPro" id="IPR023352">
    <property type="entry name" value="MAPEG-like_dom_sf"/>
</dbReference>
<evidence type="ECO:0000313" key="7">
    <source>
        <dbReference type="Proteomes" id="UP000502608"/>
    </source>
</evidence>
<sequence>MSASISGLYIGLTAIMAIYFSLRVVKLRRGLKIGIGNGGNQDLILADRVHKNLIEYAPFAMLLMLLAELNGLSAPILHVCGGLWLFARLLHAIGLTQGKGGYHFGRFWGILISWIVIIGLAVINIGFFFGL</sequence>
<dbReference type="KEGG" id="saes:HBH39_16080"/>
<evidence type="ECO:0000256" key="4">
    <source>
        <dbReference type="ARBA" id="ARBA00023136"/>
    </source>
</evidence>
<dbReference type="AlphaFoldDB" id="A0A6G9QMN5"/>
<comment type="subcellular location">
    <subcellularLocation>
        <location evidence="1">Membrane</location>
    </subcellularLocation>
</comment>
<keyword evidence="7" id="KW-1185">Reference proteome</keyword>
<dbReference type="SUPFAM" id="SSF161084">
    <property type="entry name" value="MAPEG domain-like"/>
    <property type="match status" value="1"/>
</dbReference>
<dbReference type="Pfam" id="PF01124">
    <property type="entry name" value="MAPEG"/>
    <property type="match status" value="1"/>
</dbReference>
<accession>A0A6G9QMN5</accession>
<keyword evidence="3 5" id="KW-1133">Transmembrane helix</keyword>
<dbReference type="Gene3D" id="1.20.120.550">
    <property type="entry name" value="Membrane associated eicosanoid/glutathione metabolism-like domain"/>
    <property type="match status" value="1"/>
</dbReference>
<feature type="transmembrane region" description="Helical" evidence="5">
    <location>
        <begin position="6"/>
        <end position="25"/>
    </location>
</feature>
<reference evidence="6 7" key="1">
    <citation type="submission" date="2020-03" db="EMBL/GenBank/DDBJ databases">
        <title>Complete genome sequence of Shewanella sp.</title>
        <authorList>
            <person name="Kim Y.-S."/>
            <person name="Kim S.-J."/>
            <person name="Jung H.-K."/>
            <person name="Kim K.-H."/>
        </authorList>
    </citation>
    <scope>NUCLEOTIDE SEQUENCE [LARGE SCALE GENOMIC DNA]</scope>
    <source>
        <strain evidence="6 7">PN3F2</strain>
    </source>
</reference>
<keyword evidence="2 5" id="KW-0812">Transmembrane</keyword>
<dbReference type="PANTHER" id="PTHR35814:SF1">
    <property type="entry name" value="GLUTATHIONE S-TRANSFERASE-RELATED"/>
    <property type="match status" value="1"/>
</dbReference>
<feature type="transmembrane region" description="Helical" evidence="5">
    <location>
        <begin position="76"/>
        <end position="95"/>
    </location>
</feature>
<dbReference type="EMBL" id="CP050313">
    <property type="protein sequence ID" value="QIR15816.1"/>
    <property type="molecule type" value="Genomic_DNA"/>
</dbReference>
<evidence type="ECO:0000256" key="3">
    <source>
        <dbReference type="ARBA" id="ARBA00022989"/>
    </source>
</evidence>
<proteinExistence type="predicted"/>
<evidence type="ECO:0000256" key="1">
    <source>
        <dbReference type="ARBA" id="ARBA00004370"/>
    </source>
</evidence>
<evidence type="ECO:0000313" key="6">
    <source>
        <dbReference type="EMBL" id="QIR15816.1"/>
    </source>
</evidence>
<feature type="transmembrane region" description="Helical" evidence="5">
    <location>
        <begin position="107"/>
        <end position="129"/>
    </location>
</feature>
<keyword evidence="4 5" id="KW-0472">Membrane</keyword>
<evidence type="ECO:0000256" key="5">
    <source>
        <dbReference type="SAM" id="Phobius"/>
    </source>
</evidence>
<dbReference type="GO" id="GO:0016020">
    <property type="term" value="C:membrane"/>
    <property type="evidence" value="ECO:0007669"/>
    <property type="project" value="UniProtKB-SubCell"/>
</dbReference>
<protein>
    <submittedName>
        <fullName evidence="6">MAPEG family protein</fullName>
    </submittedName>
</protein>
<dbReference type="RefSeq" id="WP_167679672.1">
    <property type="nucleotide sequence ID" value="NZ_CP050313.1"/>
</dbReference>
<dbReference type="InterPro" id="IPR001129">
    <property type="entry name" value="Membr-assoc_MAPEG"/>
</dbReference>
<dbReference type="PANTHER" id="PTHR35814">
    <property type="match status" value="1"/>
</dbReference>
<evidence type="ECO:0000256" key="2">
    <source>
        <dbReference type="ARBA" id="ARBA00022692"/>
    </source>
</evidence>
<name>A0A6G9QMN5_9GAMM</name>
<gene>
    <name evidence="6" type="ORF">HBH39_16080</name>
</gene>